<keyword evidence="3" id="KW-1185">Reference proteome</keyword>
<protein>
    <recommendedName>
        <fullName evidence="4">RRM domain-containing protein</fullName>
    </recommendedName>
</protein>
<sequence length="249" mass="27753">MGGGGSRLGATKRGDGGDWVTVQSRRRRAYGQEVRGWDWQRHGERLDEDRDGLHGRGFSRGGFRRSSGSRRPDRDALVGRSCSRASREGVGYAYDRMNDIGSGYADGRMNGIESGYAGGQRWKTSYDCGTITTGSSYKQLVTFYFTNFPEHIQHFYLRKAFEVCGIMEHVYVAKKLNSRGDEQQRREKGGRELGWEGENLEGEKMCASMGVGDKTKRETVRATGDGRINGEVVRVQEAEGEGVRVGEVV</sequence>
<evidence type="ECO:0000313" key="3">
    <source>
        <dbReference type="Proteomes" id="UP000242715"/>
    </source>
</evidence>
<feature type="non-terminal residue" evidence="2">
    <location>
        <position position="249"/>
    </location>
</feature>
<dbReference type="Proteomes" id="UP000242715">
    <property type="component" value="Unassembled WGS sequence"/>
</dbReference>
<accession>A0A2Z6PBL8</accession>
<name>A0A2Z6PBL8_TRISU</name>
<dbReference type="AlphaFoldDB" id="A0A2Z6PBL8"/>
<organism evidence="2 3">
    <name type="scientific">Trifolium subterraneum</name>
    <name type="common">Subterranean clover</name>
    <dbReference type="NCBI Taxonomy" id="3900"/>
    <lineage>
        <taxon>Eukaryota</taxon>
        <taxon>Viridiplantae</taxon>
        <taxon>Streptophyta</taxon>
        <taxon>Embryophyta</taxon>
        <taxon>Tracheophyta</taxon>
        <taxon>Spermatophyta</taxon>
        <taxon>Magnoliopsida</taxon>
        <taxon>eudicotyledons</taxon>
        <taxon>Gunneridae</taxon>
        <taxon>Pentapetalae</taxon>
        <taxon>rosids</taxon>
        <taxon>fabids</taxon>
        <taxon>Fabales</taxon>
        <taxon>Fabaceae</taxon>
        <taxon>Papilionoideae</taxon>
        <taxon>50 kb inversion clade</taxon>
        <taxon>NPAAA clade</taxon>
        <taxon>Hologalegina</taxon>
        <taxon>IRL clade</taxon>
        <taxon>Trifolieae</taxon>
        <taxon>Trifolium</taxon>
    </lineage>
</organism>
<gene>
    <name evidence="2" type="ORF">TSUD_283790</name>
</gene>
<evidence type="ECO:0000313" key="2">
    <source>
        <dbReference type="EMBL" id="GAU47310.1"/>
    </source>
</evidence>
<proteinExistence type="predicted"/>
<reference evidence="3" key="1">
    <citation type="journal article" date="2017" name="Front. Plant Sci.">
        <title>Climate Clever Clovers: New Paradigm to Reduce the Environmental Footprint of Ruminants by Breeding Low Methanogenic Forages Utilizing Haplotype Variation.</title>
        <authorList>
            <person name="Kaur P."/>
            <person name="Appels R."/>
            <person name="Bayer P.E."/>
            <person name="Keeble-Gagnere G."/>
            <person name="Wang J."/>
            <person name="Hirakawa H."/>
            <person name="Shirasawa K."/>
            <person name="Vercoe P."/>
            <person name="Stefanova K."/>
            <person name="Durmic Z."/>
            <person name="Nichols P."/>
            <person name="Revell C."/>
            <person name="Isobe S.N."/>
            <person name="Edwards D."/>
            <person name="Erskine W."/>
        </authorList>
    </citation>
    <scope>NUCLEOTIDE SEQUENCE [LARGE SCALE GENOMIC DNA]</scope>
    <source>
        <strain evidence="3">cv. Daliak</strain>
    </source>
</reference>
<feature type="compositionally biased region" description="Basic and acidic residues" evidence="1">
    <location>
        <begin position="35"/>
        <end position="54"/>
    </location>
</feature>
<evidence type="ECO:0008006" key="4">
    <source>
        <dbReference type="Google" id="ProtNLM"/>
    </source>
</evidence>
<evidence type="ECO:0000256" key="1">
    <source>
        <dbReference type="SAM" id="MobiDB-lite"/>
    </source>
</evidence>
<dbReference type="EMBL" id="DF974300">
    <property type="protein sequence ID" value="GAU47310.1"/>
    <property type="molecule type" value="Genomic_DNA"/>
</dbReference>
<feature type="region of interest" description="Disordered" evidence="1">
    <location>
        <begin position="1"/>
        <end position="80"/>
    </location>
</feature>